<reference evidence="1" key="1">
    <citation type="submission" date="2014-11" db="EMBL/GenBank/DDBJ databases">
        <authorList>
            <person name="Amaro Gonzalez C."/>
        </authorList>
    </citation>
    <scope>NUCLEOTIDE SEQUENCE</scope>
</reference>
<protein>
    <submittedName>
        <fullName evidence="1">Uncharacterized protein</fullName>
    </submittedName>
</protein>
<name>A0A0E9X2I0_ANGAN</name>
<evidence type="ECO:0000313" key="1">
    <source>
        <dbReference type="EMBL" id="JAH96922.1"/>
    </source>
</evidence>
<sequence>MDKVLNHMVKGKRTSRLQSVLPQQAINTYTFLEAIGFSLAWCMLHKSENLWWWF</sequence>
<organism evidence="1">
    <name type="scientific">Anguilla anguilla</name>
    <name type="common">European freshwater eel</name>
    <name type="synonym">Muraena anguilla</name>
    <dbReference type="NCBI Taxonomy" id="7936"/>
    <lineage>
        <taxon>Eukaryota</taxon>
        <taxon>Metazoa</taxon>
        <taxon>Chordata</taxon>
        <taxon>Craniata</taxon>
        <taxon>Vertebrata</taxon>
        <taxon>Euteleostomi</taxon>
        <taxon>Actinopterygii</taxon>
        <taxon>Neopterygii</taxon>
        <taxon>Teleostei</taxon>
        <taxon>Anguilliformes</taxon>
        <taxon>Anguillidae</taxon>
        <taxon>Anguilla</taxon>
    </lineage>
</organism>
<reference evidence="1" key="2">
    <citation type="journal article" date="2015" name="Fish Shellfish Immunol.">
        <title>Early steps in the European eel (Anguilla anguilla)-Vibrio vulnificus interaction in the gills: Role of the RtxA13 toxin.</title>
        <authorList>
            <person name="Callol A."/>
            <person name="Pajuelo D."/>
            <person name="Ebbesson L."/>
            <person name="Teles M."/>
            <person name="MacKenzie S."/>
            <person name="Amaro C."/>
        </authorList>
    </citation>
    <scope>NUCLEOTIDE SEQUENCE</scope>
</reference>
<dbReference type="EMBL" id="GBXM01011655">
    <property type="protein sequence ID" value="JAH96922.1"/>
    <property type="molecule type" value="Transcribed_RNA"/>
</dbReference>
<accession>A0A0E9X2I0</accession>
<proteinExistence type="predicted"/>
<dbReference type="AlphaFoldDB" id="A0A0E9X2I0"/>